<gene>
    <name evidence="1" type="ORF">PCOR1329_LOCUS12744</name>
</gene>
<protein>
    <submittedName>
        <fullName evidence="1">Uncharacterized protein</fullName>
    </submittedName>
</protein>
<dbReference type="Proteomes" id="UP001189429">
    <property type="component" value="Unassembled WGS sequence"/>
</dbReference>
<dbReference type="EMBL" id="CAUYUJ010003740">
    <property type="protein sequence ID" value="CAK0806559.1"/>
    <property type="molecule type" value="Genomic_DNA"/>
</dbReference>
<proteinExistence type="predicted"/>
<sequence>PLLAAGWPGPCSPLGRVLPRARRAGVPSAAGGVAQSRASRSARGRCARRPDFFGGEGGRNIGTSGESFYLCVFICVSQGPFNFLAPRAESLLFDLTSFAAHDSCRISRAHALKPEDAPPRACGTVADALNNIGHDGSVLRLDLFYWLPWLLPVSPSSLRGDW</sequence>
<evidence type="ECO:0000313" key="2">
    <source>
        <dbReference type="Proteomes" id="UP001189429"/>
    </source>
</evidence>
<accession>A0ABN9QML6</accession>
<reference evidence="1" key="1">
    <citation type="submission" date="2023-10" db="EMBL/GenBank/DDBJ databases">
        <authorList>
            <person name="Chen Y."/>
            <person name="Shah S."/>
            <person name="Dougan E. K."/>
            <person name="Thang M."/>
            <person name="Chan C."/>
        </authorList>
    </citation>
    <scope>NUCLEOTIDE SEQUENCE [LARGE SCALE GENOMIC DNA]</scope>
</reference>
<feature type="non-terminal residue" evidence="1">
    <location>
        <position position="1"/>
    </location>
</feature>
<evidence type="ECO:0000313" key="1">
    <source>
        <dbReference type="EMBL" id="CAK0806559.1"/>
    </source>
</evidence>
<keyword evidence="2" id="KW-1185">Reference proteome</keyword>
<name>A0ABN9QML6_9DINO</name>
<comment type="caution">
    <text evidence="1">The sequence shown here is derived from an EMBL/GenBank/DDBJ whole genome shotgun (WGS) entry which is preliminary data.</text>
</comment>
<organism evidence="1 2">
    <name type="scientific">Prorocentrum cordatum</name>
    <dbReference type="NCBI Taxonomy" id="2364126"/>
    <lineage>
        <taxon>Eukaryota</taxon>
        <taxon>Sar</taxon>
        <taxon>Alveolata</taxon>
        <taxon>Dinophyceae</taxon>
        <taxon>Prorocentrales</taxon>
        <taxon>Prorocentraceae</taxon>
        <taxon>Prorocentrum</taxon>
    </lineage>
</organism>